<feature type="domain" description="Phosphoadenosine phosphosulphate reductase" evidence="13">
    <location>
        <begin position="204"/>
        <end position="260"/>
    </location>
</feature>
<dbReference type="SUPFAM" id="SSF52402">
    <property type="entry name" value="Adenine nucleotide alpha hydrolases-like"/>
    <property type="match status" value="1"/>
</dbReference>
<dbReference type="InterPro" id="IPR002500">
    <property type="entry name" value="PAPS_reduct_dom"/>
</dbReference>
<evidence type="ECO:0000256" key="4">
    <source>
        <dbReference type="ARBA" id="ARBA00022643"/>
    </source>
</evidence>
<comment type="catalytic activity">
    <reaction evidence="12">
        <text>FMN + ATP + H(+) = FAD + diphosphate</text>
        <dbReference type="Rhea" id="RHEA:17237"/>
        <dbReference type="ChEBI" id="CHEBI:15378"/>
        <dbReference type="ChEBI" id="CHEBI:30616"/>
        <dbReference type="ChEBI" id="CHEBI:33019"/>
        <dbReference type="ChEBI" id="CHEBI:57692"/>
        <dbReference type="ChEBI" id="CHEBI:58210"/>
        <dbReference type="EC" id="2.7.7.2"/>
    </reaction>
</comment>
<evidence type="ECO:0000256" key="10">
    <source>
        <dbReference type="ARBA" id="ARBA00031145"/>
    </source>
</evidence>
<proteinExistence type="predicted"/>
<dbReference type="PANTHER" id="PTHR23293">
    <property type="entry name" value="FAD SYNTHETASE-RELATED FMN ADENYLYLTRANSFERASE"/>
    <property type="match status" value="1"/>
</dbReference>
<dbReference type="EC" id="2.7.7.2" evidence="2"/>
<evidence type="ECO:0000313" key="15">
    <source>
        <dbReference type="Proteomes" id="UP001629113"/>
    </source>
</evidence>
<dbReference type="PANTHER" id="PTHR23293:SF9">
    <property type="entry name" value="FAD SYNTHASE"/>
    <property type="match status" value="1"/>
</dbReference>
<evidence type="ECO:0000256" key="6">
    <source>
        <dbReference type="ARBA" id="ARBA00022695"/>
    </source>
</evidence>
<keyword evidence="3" id="KW-0285">Flavoprotein</keyword>
<protein>
    <recommendedName>
        <fullName evidence="2">FAD synthase</fullName>
        <ecNumber evidence="2">2.7.7.2</ecNumber>
    </recommendedName>
    <alternativeName>
        <fullName evidence="10">FAD pyrophosphorylase</fullName>
    </alternativeName>
    <alternativeName>
        <fullName evidence="11">FMN adenylyltransferase</fullName>
    </alternativeName>
</protein>
<reference evidence="14 15" key="1">
    <citation type="submission" date="2024-06" db="EMBL/GenBank/DDBJ databases">
        <title>Complete genome of Phlyctema vagabunda strain 19-DSS-EL-015.</title>
        <authorList>
            <person name="Fiorenzani C."/>
        </authorList>
    </citation>
    <scope>NUCLEOTIDE SEQUENCE [LARGE SCALE GENOMIC DNA]</scope>
    <source>
        <strain evidence="14 15">19-DSS-EL-015</strain>
    </source>
</reference>
<name>A0ABR4PV27_9HELO</name>
<comment type="caution">
    <text evidence="14">The sequence shown here is derived from an EMBL/GenBank/DDBJ whole genome shotgun (WGS) entry which is preliminary data.</text>
</comment>
<evidence type="ECO:0000313" key="14">
    <source>
        <dbReference type="EMBL" id="KAL3427227.1"/>
    </source>
</evidence>
<evidence type="ECO:0000259" key="13">
    <source>
        <dbReference type="Pfam" id="PF01507"/>
    </source>
</evidence>
<dbReference type="EMBL" id="JBFCZG010000001">
    <property type="protein sequence ID" value="KAL3427227.1"/>
    <property type="molecule type" value="Genomic_DNA"/>
</dbReference>
<keyword evidence="4" id="KW-0288">FMN</keyword>
<dbReference type="InterPro" id="IPR014729">
    <property type="entry name" value="Rossmann-like_a/b/a_fold"/>
</dbReference>
<gene>
    <name evidence="14" type="ORF">PVAG01_00736</name>
</gene>
<evidence type="ECO:0000256" key="12">
    <source>
        <dbReference type="ARBA" id="ARBA00049494"/>
    </source>
</evidence>
<comment type="pathway">
    <text evidence="1">Cofactor biosynthesis; FAD biosynthesis; FAD from FMN: step 1/1.</text>
</comment>
<keyword evidence="15" id="KW-1185">Reference proteome</keyword>
<evidence type="ECO:0000256" key="2">
    <source>
        <dbReference type="ARBA" id="ARBA00012393"/>
    </source>
</evidence>
<keyword evidence="9" id="KW-0067">ATP-binding</keyword>
<sequence>MSNIRYPSMHCSPLIQESANEGQHHQLRDSRQNPLFDTIAWQKLLSISPSVFAWPRHNAMPASNGDPLQSELSTPAASGVETILPICEDLAARVQNFLDAEAPTPLLKNVQRQTSTALKVIEECLQRYRLEEISLSYNGGKDCLVLLILLLVAISKHNKLPAKLQTVYIISPHPFDEVTSFVASSVATYKLDLARYALPMKEGFQRYLDERKGVKAILVGTRRTDPHGEHLTHFDMTDGGWPRFMRVHPVIDWHYTEIWAVSSLRL</sequence>
<organism evidence="14 15">
    <name type="scientific">Phlyctema vagabunda</name>
    <dbReference type="NCBI Taxonomy" id="108571"/>
    <lineage>
        <taxon>Eukaryota</taxon>
        <taxon>Fungi</taxon>
        <taxon>Dikarya</taxon>
        <taxon>Ascomycota</taxon>
        <taxon>Pezizomycotina</taxon>
        <taxon>Leotiomycetes</taxon>
        <taxon>Helotiales</taxon>
        <taxon>Dermateaceae</taxon>
        <taxon>Phlyctema</taxon>
    </lineage>
</organism>
<evidence type="ECO:0000256" key="5">
    <source>
        <dbReference type="ARBA" id="ARBA00022679"/>
    </source>
</evidence>
<evidence type="ECO:0000256" key="1">
    <source>
        <dbReference type="ARBA" id="ARBA00004726"/>
    </source>
</evidence>
<dbReference type="Proteomes" id="UP001629113">
    <property type="component" value="Unassembled WGS sequence"/>
</dbReference>
<keyword evidence="5" id="KW-0808">Transferase</keyword>
<keyword evidence="6" id="KW-0548">Nucleotidyltransferase</keyword>
<keyword evidence="8" id="KW-0274">FAD</keyword>
<evidence type="ECO:0000256" key="3">
    <source>
        <dbReference type="ARBA" id="ARBA00022630"/>
    </source>
</evidence>
<evidence type="ECO:0000256" key="7">
    <source>
        <dbReference type="ARBA" id="ARBA00022741"/>
    </source>
</evidence>
<dbReference type="Pfam" id="PF01507">
    <property type="entry name" value="PAPS_reduct"/>
    <property type="match status" value="2"/>
</dbReference>
<evidence type="ECO:0000256" key="9">
    <source>
        <dbReference type="ARBA" id="ARBA00022840"/>
    </source>
</evidence>
<accession>A0ABR4PV27</accession>
<feature type="domain" description="Phosphoadenosine phosphosulphate reductase" evidence="13">
    <location>
        <begin position="133"/>
        <end position="196"/>
    </location>
</feature>
<dbReference type="Gene3D" id="3.40.50.620">
    <property type="entry name" value="HUPs"/>
    <property type="match status" value="1"/>
</dbReference>
<dbReference type="CDD" id="cd23948">
    <property type="entry name" value="FAD_synthase"/>
    <property type="match status" value="1"/>
</dbReference>
<evidence type="ECO:0000256" key="11">
    <source>
        <dbReference type="ARBA" id="ARBA00031871"/>
    </source>
</evidence>
<evidence type="ECO:0000256" key="8">
    <source>
        <dbReference type="ARBA" id="ARBA00022827"/>
    </source>
</evidence>
<keyword evidence="7" id="KW-0547">Nucleotide-binding</keyword>